<name>A0A3N7FYV0_POPTR</name>
<proteinExistence type="predicted"/>
<gene>
    <name evidence="1" type="ORF">POPTR_013G096101</name>
</gene>
<protein>
    <submittedName>
        <fullName evidence="1">Uncharacterized protein</fullName>
    </submittedName>
</protein>
<evidence type="ECO:0000313" key="1">
    <source>
        <dbReference type="EMBL" id="RQO99205.1"/>
    </source>
</evidence>
<dbReference type="InParanoid" id="A0A3N7FYV0"/>
<evidence type="ECO:0000313" key="2">
    <source>
        <dbReference type="Proteomes" id="UP000006729"/>
    </source>
</evidence>
<sequence length="39" mass="4384">MSLRGDAIRQAGANKAGRPYRIRNAKASPFFSFCLRRAE</sequence>
<organism evidence="1 2">
    <name type="scientific">Populus trichocarpa</name>
    <name type="common">Western balsam poplar</name>
    <name type="synonym">Populus balsamifera subsp. trichocarpa</name>
    <dbReference type="NCBI Taxonomy" id="3694"/>
    <lineage>
        <taxon>Eukaryota</taxon>
        <taxon>Viridiplantae</taxon>
        <taxon>Streptophyta</taxon>
        <taxon>Embryophyta</taxon>
        <taxon>Tracheophyta</taxon>
        <taxon>Spermatophyta</taxon>
        <taxon>Magnoliopsida</taxon>
        <taxon>eudicotyledons</taxon>
        <taxon>Gunneridae</taxon>
        <taxon>Pentapetalae</taxon>
        <taxon>rosids</taxon>
        <taxon>fabids</taxon>
        <taxon>Malpighiales</taxon>
        <taxon>Salicaceae</taxon>
        <taxon>Saliceae</taxon>
        <taxon>Populus</taxon>
    </lineage>
</organism>
<dbReference type="AlphaFoldDB" id="A0A3N7FYV0"/>
<dbReference type="EMBL" id="CM009302">
    <property type="protein sequence ID" value="RQO99205.1"/>
    <property type="molecule type" value="Genomic_DNA"/>
</dbReference>
<dbReference type="Proteomes" id="UP000006729">
    <property type="component" value="Chromosome 13"/>
</dbReference>
<accession>A0A3N7FYV0</accession>
<reference evidence="1 2" key="1">
    <citation type="journal article" date="2006" name="Science">
        <title>The genome of black cottonwood, Populus trichocarpa (Torr. &amp; Gray).</title>
        <authorList>
            <person name="Tuskan G.A."/>
            <person name="Difazio S."/>
            <person name="Jansson S."/>
            <person name="Bohlmann J."/>
            <person name="Grigoriev I."/>
            <person name="Hellsten U."/>
            <person name="Putnam N."/>
            <person name="Ralph S."/>
            <person name="Rombauts S."/>
            <person name="Salamov A."/>
            <person name="Schein J."/>
            <person name="Sterck L."/>
            <person name="Aerts A."/>
            <person name="Bhalerao R.R."/>
            <person name="Bhalerao R.P."/>
            <person name="Blaudez D."/>
            <person name="Boerjan W."/>
            <person name="Brun A."/>
            <person name="Brunner A."/>
            <person name="Busov V."/>
            <person name="Campbell M."/>
            <person name="Carlson J."/>
            <person name="Chalot M."/>
            <person name="Chapman J."/>
            <person name="Chen G.L."/>
            <person name="Cooper D."/>
            <person name="Coutinho P.M."/>
            <person name="Couturier J."/>
            <person name="Covert S."/>
            <person name="Cronk Q."/>
            <person name="Cunningham R."/>
            <person name="Davis J."/>
            <person name="Degroeve S."/>
            <person name="Dejardin A."/>
            <person name="Depamphilis C."/>
            <person name="Detter J."/>
            <person name="Dirks B."/>
            <person name="Dubchak I."/>
            <person name="Duplessis S."/>
            <person name="Ehlting J."/>
            <person name="Ellis B."/>
            <person name="Gendler K."/>
            <person name="Goodstein D."/>
            <person name="Gribskov M."/>
            <person name="Grimwood J."/>
            <person name="Groover A."/>
            <person name="Gunter L."/>
            <person name="Hamberger B."/>
            <person name="Heinze B."/>
            <person name="Helariutta Y."/>
            <person name="Henrissat B."/>
            <person name="Holligan D."/>
            <person name="Holt R."/>
            <person name="Huang W."/>
            <person name="Islam-Faridi N."/>
            <person name="Jones S."/>
            <person name="Jones-Rhoades M."/>
            <person name="Jorgensen R."/>
            <person name="Joshi C."/>
            <person name="Kangasjarvi J."/>
            <person name="Karlsson J."/>
            <person name="Kelleher C."/>
            <person name="Kirkpatrick R."/>
            <person name="Kirst M."/>
            <person name="Kohler A."/>
            <person name="Kalluri U."/>
            <person name="Larimer F."/>
            <person name="Leebens-Mack J."/>
            <person name="Leple J.C."/>
            <person name="Locascio P."/>
            <person name="Lou Y."/>
            <person name="Lucas S."/>
            <person name="Martin F."/>
            <person name="Montanini B."/>
            <person name="Napoli C."/>
            <person name="Nelson D.R."/>
            <person name="Nelson C."/>
            <person name="Nieminen K."/>
            <person name="Nilsson O."/>
            <person name="Pereda V."/>
            <person name="Peter G."/>
            <person name="Philippe R."/>
            <person name="Pilate G."/>
            <person name="Poliakov A."/>
            <person name="Razumovskaya J."/>
            <person name="Richardson P."/>
            <person name="Rinaldi C."/>
            <person name="Ritland K."/>
            <person name="Rouze P."/>
            <person name="Ryaboy D."/>
            <person name="Schmutz J."/>
            <person name="Schrader J."/>
            <person name="Segerman B."/>
            <person name="Shin H."/>
            <person name="Siddiqui A."/>
            <person name="Sterky F."/>
            <person name="Terry A."/>
            <person name="Tsai C.J."/>
            <person name="Uberbacher E."/>
            <person name="Unneberg P."/>
            <person name="Vahala J."/>
            <person name="Wall K."/>
            <person name="Wessler S."/>
            <person name="Yang G."/>
            <person name="Yin T."/>
            <person name="Douglas C."/>
            <person name="Marra M."/>
            <person name="Sandberg G."/>
            <person name="Van de Peer Y."/>
            <person name="Rokhsar D."/>
        </authorList>
    </citation>
    <scope>NUCLEOTIDE SEQUENCE [LARGE SCALE GENOMIC DNA]</scope>
    <source>
        <strain evidence="2">cv. Nisqually</strain>
    </source>
</reference>
<keyword evidence="2" id="KW-1185">Reference proteome</keyword>